<evidence type="ECO:0000259" key="2">
    <source>
        <dbReference type="SMART" id="SM00954"/>
    </source>
</evidence>
<name>A0A927MW31_9ACTN</name>
<proteinExistence type="predicted"/>
<reference evidence="3" key="1">
    <citation type="submission" date="2020-10" db="EMBL/GenBank/DDBJ databases">
        <title>Sequencing the genomes of 1000 actinobacteria strains.</title>
        <authorList>
            <person name="Klenk H.-P."/>
        </authorList>
    </citation>
    <scope>NUCLEOTIDE SEQUENCE</scope>
    <source>
        <strain evidence="3">DSM 45354</strain>
    </source>
</reference>
<dbReference type="InterPro" id="IPR007685">
    <property type="entry name" value="RelA_SpoT"/>
</dbReference>
<dbReference type="GO" id="GO:0015969">
    <property type="term" value="P:guanosine tetraphosphate metabolic process"/>
    <property type="evidence" value="ECO:0007669"/>
    <property type="project" value="InterPro"/>
</dbReference>
<dbReference type="InterPro" id="IPR043519">
    <property type="entry name" value="NT_sf"/>
</dbReference>
<protein>
    <submittedName>
        <fullName evidence="3">RNase H-like nuclease/ppGpp synthetase/RelA/SpoT-type nucleotidyltransferase</fullName>
    </submittedName>
</protein>
<dbReference type="EMBL" id="JADBEM010000001">
    <property type="protein sequence ID" value="MBE1605848.1"/>
    <property type="molecule type" value="Genomic_DNA"/>
</dbReference>
<keyword evidence="4" id="KW-1185">Reference proteome</keyword>
<dbReference type="AlphaFoldDB" id="A0A927MW31"/>
<evidence type="ECO:0000313" key="3">
    <source>
        <dbReference type="EMBL" id="MBE1605848.1"/>
    </source>
</evidence>
<dbReference type="InterPro" id="IPR007362">
    <property type="entry name" value="DUF429"/>
</dbReference>
<dbReference type="PANTHER" id="PTHR41773:SF1">
    <property type="entry name" value="RELA_SPOT DOMAIN-CONTAINING PROTEIN"/>
    <property type="match status" value="1"/>
</dbReference>
<organism evidence="3 4">
    <name type="scientific">Actinopolymorpha pittospori</name>
    <dbReference type="NCBI Taxonomy" id="648752"/>
    <lineage>
        <taxon>Bacteria</taxon>
        <taxon>Bacillati</taxon>
        <taxon>Actinomycetota</taxon>
        <taxon>Actinomycetes</taxon>
        <taxon>Propionibacteriales</taxon>
        <taxon>Actinopolymorphaceae</taxon>
        <taxon>Actinopolymorpha</taxon>
    </lineage>
</organism>
<evidence type="ECO:0000256" key="1">
    <source>
        <dbReference type="SAM" id="MobiDB-lite"/>
    </source>
</evidence>
<dbReference type="Gene3D" id="1.10.287.860">
    <property type="entry name" value="Nucleotidyltransferase"/>
    <property type="match status" value="1"/>
</dbReference>
<dbReference type="Proteomes" id="UP000638648">
    <property type="component" value="Unassembled WGS sequence"/>
</dbReference>
<comment type="caution">
    <text evidence="3">The sequence shown here is derived from an EMBL/GenBank/DDBJ whole genome shotgun (WGS) entry which is preliminary data.</text>
</comment>
<feature type="region of interest" description="Disordered" evidence="1">
    <location>
        <begin position="241"/>
        <end position="268"/>
    </location>
</feature>
<dbReference type="SMART" id="SM00954">
    <property type="entry name" value="RelA_SpoT"/>
    <property type="match status" value="1"/>
</dbReference>
<dbReference type="Gene3D" id="3.30.460.10">
    <property type="entry name" value="Beta Polymerase, domain 2"/>
    <property type="match status" value="1"/>
</dbReference>
<feature type="region of interest" description="Disordered" evidence="1">
    <location>
        <begin position="87"/>
        <end position="108"/>
    </location>
</feature>
<dbReference type="Pfam" id="PF04607">
    <property type="entry name" value="RelA_SpoT"/>
    <property type="match status" value="1"/>
</dbReference>
<dbReference type="RefSeq" id="WP_273375445.1">
    <property type="nucleotide sequence ID" value="NZ_JADBEM010000001.1"/>
</dbReference>
<feature type="domain" description="RelA/SpoT" evidence="2">
    <location>
        <begin position="312"/>
        <end position="442"/>
    </location>
</feature>
<dbReference type="Pfam" id="PF04250">
    <property type="entry name" value="DUF429"/>
    <property type="match status" value="1"/>
</dbReference>
<evidence type="ECO:0000313" key="4">
    <source>
        <dbReference type="Proteomes" id="UP000638648"/>
    </source>
</evidence>
<dbReference type="CDD" id="cd05399">
    <property type="entry name" value="NT_Rel-Spo_like"/>
    <property type="match status" value="1"/>
</dbReference>
<sequence>MRMYYVGVDLAWGHEKQSGLAVLNADGRLVHVSAQVHDDAIVASLTPYVDGDCLVAIDAPLVVKNATGNRPCETALNRDFARFDAGAHPSNTGKRELSSPPRGARLATTLGLDMDPASRSRRRAIEVYPHPATVALFRLGRTLKYKNKSGRPLSLLRSELLELTRLLEGLRDSPLPLLLDEHEAWKALVAQIESAERKSDLRRTEDQVDAVVCAYVAMFAERRPAMTTTYGDFTSGYIVTPTLPEGHRPSPRAPRLLEQPPEPTTDQNDHVRQAVQTYASMQPELRDATDRFVALVTTLLDDAGINYLSVTGRAKSVASFAAKAERRAAGTPAYSDPLVEITDQIGVRVITYLRSDVTAVADLLRDQLVLLDDRDMGMETAREGRFGYASRHLLVALDPARSTPPAYETLLQRRAQVQVRTVLQHAWAEFEHAIRYKGTIPQEHVPDLDRRFALAAGLLELADHEFSVIQDRLQASAVDQSPEPDVADPRISPQNLATFLAGQYADAGWSRTDHYAWVSGLLLELGITSLEELAELLTSVDSSAINARMGYQYPPGAVRRLDDALLAIFGTRYLELHGNAHRKALLRTRLERQRTPKQSADR</sequence>
<dbReference type="PANTHER" id="PTHR41773">
    <property type="entry name" value="GTP PYROPHOSPHATASE-RELATED"/>
    <property type="match status" value="1"/>
</dbReference>
<accession>A0A927MW31</accession>
<dbReference type="SUPFAM" id="SSF81301">
    <property type="entry name" value="Nucleotidyltransferase"/>
    <property type="match status" value="1"/>
</dbReference>
<gene>
    <name evidence="3" type="ORF">HEB94_002696</name>
</gene>